<proteinExistence type="predicted"/>
<dbReference type="EMBL" id="BMYU01000010">
    <property type="protein sequence ID" value="GGX51484.1"/>
    <property type="molecule type" value="Genomic_DNA"/>
</dbReference>
<name>A0ABQ2Y1Y1_9BURK</name>
<protein>
    <submittedName>
        <fullName evidence="2">Uncharacterized protein</fullName>
    </submittedName>
</protein>
<keyword evidence="1" id="KW-0732">Signal</keyword>
<feature type="chain" id="PRO_5047128301" evidence="1">
    <location>
        <begin position="28"/>
        <end position="123"/>
    </location>
</feature>
<evidence type="ECO:0000313" key="2">
    <source>
        <dbReference type="EMBL" id="GGX51484.1"/>
    </source>
</evidence>
<sequence>MAQNPFSRNTLVCKLALGLLFSLSSLSACQKAVTPPEKHHYEITGNQNSPLWPQAVEDISEEVRITLNHGAATPDMVVIEEDGRQATFTGERHGDYLLVPRKFRHLRLLNGEQTVADIVLEKG</sequence>
<gene>
    <name evidence="2" type="ORF">GCM10010946_32820</name>
</gene>
<feature type="signal peptide" evidence="1">
    <location>
        <begin position="1"/>
        <end position="27"/>
    </location>
</feature>
<organism evidence="2 3">
    <name type="scientific">Undibacterium squillarum</name>
    <dbReference type="NCBI Taxonomy" id="1131567"/>
    <lineage>
        <taxon>Bacteria</taxon>
        <taxon>Pseudomonadati</taxon>
        <taxon>Pseudomonadota</taxon>
        <taxon>Betaproteobacteria</taxon>
        <taxon>Burkholderiales</taxon>
        <taxon>Oxalobacteraceae</taxon>
        <taxon>Undibacterium</taxon>
    </lineage>
</organism>
<accession>A0ABQ2Y1Y1</accession>
<dbReference type="Proteomes" id="UP000653343">
    <property type="component" value="Unassembled WGS sequence"/>
</dbReference>
<evidence type="ECO:0000256" key="1">
    <source>
        <dbReference type="SAM" id="SignalP"/>
    </source>
</evidence>
<dbReference type="RefSeq" id="WP_189358444.1">
    <property type="nucleotide sequence ID" value="NZ_BMYU01000010.1"/>
</dbReference>
<keyword evidence="3" id="KW-1185">Reference proteome</keyword>
<evidence type="ECO:0000313" key="3">
    <source>
        <dbReference type="Proteomes" id="UP000653343"/>
    </source>
</evidence>
<reference evidence="3" key="1">
    <citation type="journal article" date="2019" name="Int. J. Syst. Evol. Microbiol.">
        <title>The Global Catalogue of Microorganisms (GCM) 10K type strain sequencing project: providing services to taxonomists for standard genome sequencing and annotation.</title>
        <authorList>
            <consortium name="The Broad Institute Genomics Platform"/>
            <consortium name="The Broad Institute Genome Sequencing Center for Infectious Disease"/>
            <person name="Wu L."/>
            <person name="Ma J."/>
        </authorList>
    </citation>
    <scope>NUCLEOTIDE SEQUENCE [LARGE SCALE GENOMIC DNA]</scope>
    <source>
        <strain evidence="3">KCTC 23917</strain>
    </source>
</reference>
<comment type="caution">
    <text evidence="2">The sequence shown here is derived from an EMBL/GenBank/DDBJ whole genome shotgun (WGS) entry which is preliminary data.</text>
</comment>